<comment type="caution">
    <text evidence="2">The sequence shown here is derived from an EMBL/GenBank/DDBJ whole genome shotgun (WGS) entry which is preliminary data.</text>
</comment>
<evidence type="ECO:0000313" key="8">
    <source>
        <dbReference type="Proteomes" id="UP000034657"/>
    </source>
</evidence>
<organism evidence="2 8">
    <name type="scientific">Methanosarcina mazei</name>
    <name type="common">Methanosarcina frisia</name>
    <dbReference type="NCBI Taxonomy" id="2209"/>
    <lineage>
        <taxon>Archaea</taxon>
        <taxon>Methanobacteriati</taxon>
        <taxon>Methanobacteriota</taxon>
        <taxon>Stenosarchaea group</taxon>
        <taxon>Methanomicrobia</taxon>
        <taxon>Methanosarcinales</taxon>
        <taxon>Methanosarcinaceae</taxon>
        <taxon>Methanosarcina</taxon>
    </lineage>
</organism>
<evidence type="ECO:0000313" key="3">
    <source>
        <dbReference type="EMBL" id="KKG95817.1"/>
    </source>
</evidence>
<dbReference type="RefSeq" id="WP_048039416.1">
    <property type="nucleotide sequence ID" value="NZ_JJPT01000005.1"/>
</dbReference>
<evidence type="ECO:0000313" key="7">
    <source>
        <dbReference type="Proteomes" id="UP000034468"/>
    </source>
</evidence>
<name>A0A0F8J0I3_METMZ</name>
<dbReference type="Proteomes" id="UP000034253">
    <property type="component" value="Unassembled WGS sequence"/>
</dbReference>
<dbReference type="EMBL" id="JJPV01000134">
    <property type="protein sequence ID" value="KKG95817.1"/>
    <property type="molecule type" value="Genomic_DNA"/>
</dbReference>
<dbReference type="Proteomes" id="UP000033835">
    <property type="component" value="Unassembled WGS sequence"/>
</dbReference>
<dbReference type="EMBL" id="JJPW01000005">
    <property type="protein sequence ID" value="KKH04014.1"/>
    <property type="molecule type" value="Genomic_DNA"/>
</dbReference>
<protein>
    <submittedName>
        <fullName evidence="2">Uncharacterized protein</fullName>
    </submittedName>
</protein>
<evidence type="ECO:0000313" key="4">
    <source>
        <dbReference type="EMBL" id="KKH04014.1"/>
    </source>
</evidence>
<proteinExistence type="predicted"/>
<dbReference type="Proteomes" id="UP000034657">
    <property type="component" value="Unassembled WGS sequence"/>
</dbReference>
<evidence type="ECO:0000313" key="2">
    <source>
        <dbReference type="EMBL" id="KKG95452.1"/>
    </source>
</evidence>
<accession>A0A0F8J0I3</accession>
<evidence type="ECO:0000313" key="5">
    <source>
        <dbReference type="Proteomes" id="UP000033835"/>
    </source>
</evidence>
<sequence length="327" mass="38079">MQTLLNKLDMKSQNIELINAFLSRKTPSDGGTERLHMDAYLILSQFPSLKIDSELDPLILDTKPYIKDFKMPYPAFFVNKKFETEKGTILGIYVYDTLETTKRLLKMELSRGPEYTKDPEYMKDVKMFQGEIHDLENDKANGVDITRRIKVMCLILNTTSQDSPLTFYACNLYRLDQSANMRYGQGNAKLSNGLCKHDTKIIFDHIMQYAINVANLLTSQVDLANPTNTKHDIRVYTDNTGVKKEDRRNNHNVVVKVFGDIKKYVDAYNTEKKRHYKMSMEACIVRGHYRHLQSERYKAKRGETIWIPPFYKGMDKELYSRIVKIIP</sequence>
<dbReference type="AlphaFoldDB" id="A0A0F8J0I3"/>
<dbReference type="Proteomes" id="UP000034468">
    <property type="component" value="Unassembled WGS sequence"/>
</dbReference>
<dbReference type="EMBL" id="JJPT01000005">
    <property type="protein sequence ID" value="KKG95452.1"/>
    <property type="molecule type" value="Genomic_DNA"/>
</dbReference>
<reference evidence="5 6" key="1">
    <citation type="journal article" date="2015" name="ISME J.">
        <title>Genomic and phenotypic differentiation among Methanosarcina mazei populations from Columbia River sediment.</title>
        <authorList>
            <person name="Youngblut N.D."/>
            <person name="Wirth J.S."/>
            <person name="Henriksen J.R."/>
            <person name="Smith M."/>
            <person name="Simon H."/>
            <person name="Metcalf W.W."/>
            <person name="Whitaker R.J."/>
        </authorList>
    </citation>
    <scope>NUCLEOTIDE SEQUENCE [LARGE SCALE GENOMIC DNA]</scope>
    <source>
        <strain evidence="2 8">3.H.M.1A.1</strain>
        <strain evidence="1 7">3.H.M.1B.1</strain>
        <strain evidence="3 5">3.H.M.1B.2</strain>
        <strain evidence="4 6">3.H.M.1B.5</strain>
    </source>
</reference>
<dbReference type="EMBL" id="JJPU01000181">
    <property type="protein sequence ID" value="KKG92430.1"/>
    <property type="molecule type" value="Genomic_DNA"/>
</dbReference>
<evidence type="ECO:0000313" key="6">
    <source>
        <dbReference type="Proteomes" id="UP000034253"/>
    </source>
</evidence>
<gene>
    <name evidence="4" type="ORF">DU56_15945</name>
    <name evidence="1" type="ORF">DU66_10550</name>
    <name evidence="3" type="ORF">DU68_16290</name>
    <name evidence="2" type="ORF">DU69_06345</name>
</gene>
<evidence type="ECO:0000313" key="1">
    <source>
        <dbReference type="EMBL" id="KKG92430.1"/>
    </source>
</evidence>
<dbReference type="PATRIC" id="fig|2209.45.peg.2337"/>